<dbReference type="EMBL" id="GDIP01199917">
    <property type="protein sequence ID" value="JAJ23485.1"/>
    <property type="molecule type" value="Transcribed_RNA"/>
</dbReference>
<proteinExistence type="predicted"/>
<keyword evidence="4" id="KW-0732">Signal</keyword>
<dbReference type="OrthoDB" id="6884310at2759"/>
<evidence type="ECO:0000256" key="3">
    <source>
        <dbReference type="SAM" id="MobiDB-lite"/>
    </source>
</evidence>
<dbReference type="GO" id="GO:0031012">
    <property type="term" value="C:extracellular matrix"/>
    <property type="evidence" value="ECO:0007669"/>
    <property type="project" value="TreeGrafter"/>
</dbReference>
<reference evidence="5" key="1">
    <citation type="submission" date="2015-10" db="EMBL/GenBank/DDBJ databases">
        <title>Daphnia magna gene sets from two clonal populations assembled and annotated with EvidentialGene.</title>
        <authorList>
            <person name="Gilbert D."/>
            <person name="Podicheti R."/>
            <person name="Orsini L."/>
            <person name="Colbourne J."/>
            <person name="Pfrender M."/>
        </authorList>
    </citation>
    <scope>NUCLEOTIDE SEQUENCE</scope>
</reference>
<organism evidence="5">
    <name type="scientific">Daphnia magna</name>
    <dbReference type="NCBI Taxonomy" id="35525"/>
    <lineage>
        <taxon>Eukaryota</taxon>
        <taxon>Metazoa</taxon>
        <taxon>Ecdysozoa</taxon>
        <taxon>Arthropoda</taxon>
        <taxon>Crustacea</taxon>
        <taxon>Branchiopoda</taxon>
        <taxon>Diplostraca</taxon>
        <taxon>Cladocera</taxon>
        <taxon>Anomopoda</taxon>
        <taxon>Daphniidae</taxon>
        <taxon>Daphnia</taxon>
    </lineage>
</organism>
<dbReference type="AlphaFoldDB" id="A0A0P5AFE9"/>
<dbReference type="PANTHER" id="PTHR12236:SF79">
    <property type="entry name" value="CUTICULAR PROTEIN 50CB-RELATED"/>
    <property type="match status" value="1"/>
</dbReference>
<dbReference type="Pfam" id="PF00379">
    <property type="entry name" value="Chitin_bind_4"/>
    <property type="match status" value="1"/>
</dbReference>
<dbReference type="InterPro" id="IPR051217">
    <property type="entry name" value="Insect_Cuticle_Struc_Prot"/>
</dbReference>
<dbReference type="GO" id="GO:0042302">
    <property type="term" value="F:structural constituent of cuticle"/>
    <property type="evidence" value="ECO:0007669"/>
    <property type="project" value="UniProtKB-UniRule"/>
</dbReference>
<feature type="compositionally biased region" description="Polar residues" evidence="3">
    <location>
        <begin position="397"/>
        <end position="417"/>
    </location>
</feature>
<feature type="region of interest" description="Disordered" evidence="3">
    <location>
        <begin position="171"/>
        <end position="263"/>
    </location>
</feature>
<feature type="signal peptide" evidence="4">
    <location>
        <begin position="1"/>
        <end position="18"/>
    </location>
</feature>
<dbReference type="GO" id="GO:0005615">
    <property type="term" value="C:extracellular space"/>
    <property type="evidence" value="ECO:0007669"/>
    <property type="project" value="TreeGrafter"/>
</dbReference>
<feature type="compositionally biased region" description="Polar residues" evidence="3">
    <location>
        <begin position="221"/>
        <end position="244"/>
    </location>
</feature>
<feature type="compositionally biased region" description="Acidic residues" evidence="3">
    <location>
        <begin position="742"/>
        <end position="757"/>
    </location>
</feature>
<feature type="chain" id="PRO_5013461854" evidence="4">
    <location>
        <begin position="19"/>
        <end position="782"/>
    </location>
</feature>
<accession>A0A0P5AFE9</accession>
<dbReference type="PROSITE" id="PS51155">
    <property type="entry name" value="CHIT_BIND_RR_2"/>
    <property type="match status" value="1"/>
</dbReference>
<dbReference type="PANTHER" id="PTHR12236">
    <property type="entry name" value="STRUCTURAL CONTITUENT OF CUTICLE"/>
    <property type="match status" value="1"/>
</dbReference>
<evidence type="ECO:0000313" key="5">
    <source>
        <dbReference type="EMBL" id="JAJ23485.1"/>
    </source>
</evidence>
<evidence type="ECO:0000256" key="4">
    <source>
        <dbReference type="SAM" id="SignalP"/>
    </source>
</evidence>
<feature type="region of interest" description="Disordered" evidence="3">
    <location>
        <begin position="392"/>
        <end position="446"/>
    </location>
</feature>
<dbReference type="EMBL" id="GDIP01208260">
    <property type="protein sequence ID" value="JAJ15142.1"/>
    <property type="molecule type" value="Transcribed_RNA"/>
</dbReference>
<reference evidence="5" key="2">
    <citation type="submission" date="2015-10" db="EMBL/GenBank/DDBJ databases">
        <authorList>
            <person name="Gilbert D.G."/>
        </authorList>
    </citation>
    <scope>NUCLEOTIDE SEQUENCE</scope>
</reference>
<feature type="compositionally biased region" description="Low complexity" evidence="3">
    <location>
        <begin position="424"/>
        <end position="438"/>
    </location>
</feature>
<keyword evidence="1 2" id="KW-0193">Cuticle</keyword>
<feature type="compositionally biased region" description="Low complexity" evidence="3">
    <location>
        <begin position="202"/>
        <end position="220"/>
    </location>
</feature>
<feature type="region of interest" description="Disordered" evidence="3">
    <location>
        <begin position="554"/>
        <end position="579"/>
    </location>
</feature>
<name>A0A0P5AFE9_9CRUS</name>
<evidence type="ECO:0000256" key="2">
    <source>
        <dbReference type="PROSITE-ProRule" id="PRU00497"/>
    </source>
</evidence>
<feature type="compositionally biased region" description="Polar residues" evidence="3">
    <location>
        <begin position="555"/>
        <end position="573"/>
    </location>
</feature>
<feature type="compositionally biased region" description="Polar residues" evidence="3">
    <location>
        <begin position="175"/>
        <end position="201"/>
    </location>
</feature>
<dbReference type="InterPro" id="IPR000618">
    <property type="entry name" value="Insect_cuticle"/>
</dbReference>
<sequence>MSVAILTLVCLMTIIVAGQDEWEEFYFGLDEFLLYEDSYGSASTLPVATATKFNNNSIIFPTSLAEESDPEPEPEPKSPTAAIHALNTKTARPYSFGYAVEDNKAGLDFGHRETSNGSVVTGTYYVLLPDGRKQTVNYNADVNGYVAEVSYEGEAKLDDNQSLKAKGTFGKLQVDSGSSGPASEVGSTVETPRSALTSKAPSSQGAAQQTQTTALAGSQLSASKTPTANISSTATSLVPPSTTQPSLIPTPVPSPVSPSTTIESSTAIESSTVVSKLITIPTQTQISNPTAKLTTSSVSVSTSIATSTPISISTSVPISAPTGTSTPSTSNSGITPVPVTNATFTAVPALAPSVTEIPIQMSIPATTPRPNATATSISTPSIVIPIPKIPPSSVTSQATNSTPVQNLTSIPSPQTVGTRPIGTPTPSSDSPSNPSVVPKAPETSTLTSQSFSDALVAFVRSAGPTFIYCRNLLPNCTTKNRPSRASSKEKGSNTHQTLPPCNYCITLKNTCSSLESSEPVSPIRNDSYQAFQALIPTPPSWPPATSSAELARTINDPTSSGKLEASTSSNSTMKPRPSDRFADSIDFSDALDEVPSDLSDVAQYAETHFSYCRGIRSFCPRLESTRPYWEGSSEVPRKWKESFLSTINACSYCRSLWPLCFELETSEFLLDPAQLFTLRALEEDVSDAVFTVNYCRNMTEDCSKLNTTQYLKEFTPQARSVPVADPIPTQISFPEEQSSSELVDELSESQESEEGNEGDLGGIQLVIYCRRLSSICSQLMSL</sequence>
<protein>
    <submittedName>
        <fullName evidence="5">Cuticle-like protein</fullName>
    </submittedName>
</protein>
<evidence type="ECO:0000256" key="1">
    <source>
        <dbReference type="ARBA" id="ARBA00022460"/>
    </source>
</evidence>
<feature type="region of interest" description="Disordered" evidence="3">
    <location>
        <begin position="730"/>
        <end position="758"/>
    </location>
</feature>